<dbReference type="InterPro" id="IPR001387">
    <property type="entry name" value="Cro/C1-type_HTH"/>
</dbReference>
<organism evidence="3 4">
    <name type="scientific">Flavobacterium artemisiae</name>
    <dbReference type="NCBI Taxonomy" id="2126556"/>
    <lineage>
        <taxon>Bacteria</taxon>
        <taxon>Pseudomonadati</taxon>
        <taxon>Bacteroidota</taxon>
        <taxon>Flavobacteriia</taxon>
        <taxon>Flavobacteriales</taxon>
        <taxon>Flavobacteriaceae</taxon>
        <taxon>Flavobacterium</taxon>
    </lineage>
</organism>
<sequence>MNIGNAIKLLRKEKKMGQRDLAEKCDISINALSQIEINASFPQKSTIEKICEALDIPVSYLLFFSITDEDIPLEKQEIFNMLSKTIKTVLVEKVK</sequence>
<protein>
    <submittedName>
        <fullName evidence="3">Helix-turn-helix domain-containing protein</fullName>
    </submittedName>
</protein>
<keyword evidence="4" id="KW-1185">Reference proteome</keyword>
<comment type="caution">
    <text evidence="3">The sequence shown here is derived from an EMBL/GenBank/DDBJ whole genome shotgun (WGS) entry which is preliminary data.</text>
</comment>
<dbReference type="PANTHER" id="PTHR46558">
    <property type="entry name" value="TRACRIPTIONAL REGULATORY PROTEIN-RELATED-RELATED"/>
    <property type="match status" value="1"/>
</dbReference>
<name>A0ABW4HL88_9FLAO</name>
<accession>A0ABW4HL88</accession>
<dbReference type="SUPFAM" id="SSF47413">
    <property type="entry name" value="lambda repressor-like DNA-binding domains"/>
    <property type="match status" value="1"/>
</dbReference>
<proteinExistence type="predicted"/>
<evidence type="ECO:0000256" key="1">
    <source>
        <dbReference type="ARBA" id="ARBA00023125"/>
    </source>
</evidence>
<evidence type="ECO:0000313" key="4">
    <source>
        <dbReference type="Proteomes" id="UP001597138"/>
    </source>
</evidence>
<dbReference type="PANTHER" id="PTHR46558:SF4">
    <property type="entry name" value="DNA-BIDING PHAGE PROTEIN"/>
    <property type="match status" value="1"/>
</dbReference>
<keyword evidence="1" id="KW-0238">DNA-binding</keyword>
<feature type="domain" description="HTH cro/C1-type" evidence="2">
    <location>
        <begin position="7"/>
        <end position="61"/>
    </location>
</feature>
<dbReference type="RefSeq" id="WP_379813702.1">
    <property type="nucleotide sequence ID" value="NZ_JBHUDZ010000018.1"/>
</dbReference>
<reference evidence="4" key="1">
    <citation type="journal article" date="2019" name="Int. J. Syst. Evol. Microbiol.">
        <title>The Global Catalogue of Microorganisms (GCM) 10K type strain sequencing project: providing services to taxonomists for standard genome sequencing and annotation.</title>
        <authorList>
            <consortium name="The Broad Institute Genomics Platform"/>
            <consortium name="The Broad Institute Genome Sequencing Center for Infectious Disease"/>
            <person name="Wu L."/>
            <person name="Ma J."/>
        </authorList>
    </citation>
    <scope>NUCLEOTIDE SEQUENCE [LARGE SCALE GENOMIC DNA]</scope>
    <source>
        <strain evidence="4">CCUG 70865</strain>
    </source>
</reference>
<dbReference type="Pfam" id="PF12844">
    <property type="entry name" value="HTH_19"/>
    <property type="match status" value="1"/>
</dbReference>
<dbReference type="InterPro" id="IPR010982">
    <property type="entry name" value="Lambda_DNA-bd_dom_sf"/>
</dbReference>
<gene>
    <name evidence="3" type="ORF">ACFSC2_24350</name>
</gene>
<evidence type="ECO:0000313" key="3">
    <source>
        <dbReference type="EMBL" id="MFD1605892.1"/>
    </source>
</evidence>
<dbReference type="SMART" id="SM00530">
    <property type="entry name" value="HTH_XRE"/>
    <property type="match status" value="1"/>
</dbReference>
<dbReference type="Proteomes" id="UP001597138">
    <property type="component" value="Unassembled WGS sequence"/>
</dbReference>
<evidence type="ECO:0000259" key="2">
    <source>
        <dbReference type="PROSITE" id="PS50943"/>
    </source>
</evidence>
<dbReference type="EMBL" id="JBHUDZ010000018">
    <property type="protein sequence ID" value="MFD1605892.1"/>
    <property type="molecule type" value="Genomic_DNA"/>
</dbReference>
<dbReference type="PROSITE" id="PS50943">
    <property type="entry name" value="HTH_CROC1"/>
    <property type="match status" value="1"/>
</dbReference>
<dbReference type="CDD" id="cd00093">
    <property type="entry name" value="HTH_XRE"/>
    <property type="match status" value="1"/>
</dbReference>
<dbReference type="Gene3D" id="1.10.260.40">
    <property type="entry name" value="lambda repressor-like DNA-binding domains"/>
    <property type="match status" value="1"/>
</dbReference>